<keyword evidence="1" id="KW-0812">Transmembrane</keyword>
<evidence type="ECO:0000313" key="3">
    <source>
        <dbReference type="EMBL" id="KAK8900482.1"/>
    </source>
</evidence>
<keyword evidence="2" id="KW-0732">Signal</keyword>
<organism evidence="3 4">
    <name type="scientific">Tritrichomonas musculus</name>
    <dbReference type="NCBI Taxonomy" id="1915356"/>
    <lineage>
        <taxon>Eukaryota</taxon>
        <taxon>Metamonada</taxon>
        <taxon>Parabasalia</taxon>
        <taxon>Tritrichomonadida</taxon>
        <taxon>Tritrichomonadidae</taxon>
        <taxon>Tritrichomonas</taxon>
    </lineage>
</organism>
<dbReference type="Gene3D" id="2.60.120.200">
    <property type="match status" value="1"/>
</dbReference>
<keyword evidence="1" id="KW-1133">Transmembrane helix</keyword>
<dbReference type="SUPFAM" id="SSF49899">
    <property type="entry name" value="Concanavalin A-like lectins/glucanases"/>
    <property type="match status" value="1"/>
</dbReference>
<keyword evidence="4" id="KW-1185">Reference proteome</keyword>
<gene>
    <name evidence="3" type="ORF">M9Y10_002809</name>
</gene>
<protein>
    <recommendedName>
        <fullName evidence="5">GOLD domain-containing protein</fullName>
    </recommendedName>
</protein>
<sequence>MICNLIFFYTLIRFLLAEKSNYDLIEPMKATSPGEIGVWSLIGVATNMKKSIHFSPDSSRQNGAICNRIPTSSPEWYSQFRVQVSKGSLIYVISDESCPYWSISHSVNSWSGISLNITRKNNEKLVLIARYLNQSKPYEAKLCKVNSENVTIKASYINNTITFSVLADKDNYFTDCGYQIPISEKMSKNYFTFYAENSDGIGNSEIYHYILKIPSTFKESINLTESDDFNRHHILLQQEKRISEHPSLPLAREIIEEMEKANYKLSQGKQTNTTENIRDLLLEVKGRLKYSLTTDDLQKLIHATIAVNLIRAERKMEKRRAAFSNINEDLDNLKTVVDEKLKWLTKYVLDSMTEAQESAVGILNEFLEATKEGEELPKEAKRRAKEVKSAWTPTVLYLISFLEFVCYIVFFCVKRQKTHGFQKLD</sequence>
<comment type="caution">
    <text evidence="3">The sequence shown here is derived from an EMBL/GenBank/DDBJ whole genome shotgun (WGS) entry which is preliminary data.</text>
</comment>
<evidence type="ECO:0000256" key="1">
    <source>
        <dbReference type="SAM" id="Phobius"/>
    </source>
</evidence>
<evidence type="ECO:0000313" key="4">
    <source>
        <dbReference type="Proteomes" id="UP001470230"/>
    </source>
</evidence>
<proteinExistence type="predicted"/>
<feature type="transmembrane region" description="Helical" evidence="1">
    <location>
        <begin position="395"/>
        <end position="413"/>
    </location>
</feature>
<dbReference type="InterPro" id="IPR013320">
    <property type="entry name" value="ConA-like_dom_sf"/>
</dbReference>
<dbReference type="Proteomes" id="UP001470230">
    <property type="component" value="Unassembled WGS sequence"/>
</dbReference>
<name>A0ABR2LC71_9EUKA</name>
<accession>A0ABR2LC71</accession>
<reference evidence="3 4" key="1">
    <citation type="submission" date="2024-04" db="EMBL/GenBank/DDBJ databases">
        <title>Tritrichomonas musculus Genome.</title>
        <authorList>
            <person name="Alves-Ferreira E."/>
            <person name="Grigg M."/>
            <person name="Lorenzi H."/>
            <person name="Galac M."/>
        </authorList>
    </citation>
    <scope>NUCLEOTIDE SEQUENCE [LARGE SCALE GENOMIC DNA]</scope>
    <source>
        <strain evidence="3 4">EAF2021</strain>
    </source>
</reference>
<keyword evidence="1" id="KW-0472">Membrane</keyword>
<dbReference type="EMBL" id="JAPFFF010000001">
    <property type="protein sequence ID" value="KAK8900482.1"/>
    <property type="molecule type" value="Genomic_DNA"/>
</dbReference>
<feature type="signal peptide" evidence="2">
    <location>
        <begin position="1"/>
        <end position="17"/>
    </location>
</feature>
<evidence type="ECO:0008006" key="5">
    <source>
        <dbReference type="Google" id="ProtNLM"/>
    </source>
</evidence>
<feature type="chain" id="PRO_5045201343" description="GOLD domain-containing protein" evidence="2">
    <location>
        <begin position="18"/>
        <end position="425"/>
    </location>
</feature>
<evidence type="ECO:0000256" key="2">
    <source>
        <dbReference type="SAM" id="SignalP"/>
    </source>
</evidence>